<keyword evidence="1" id="KW-0472">Membrane</keyword>
<evidence type="ECO:0000256" key="1">
    <source>
        <dbReference type="SAM" id="Phobius"/>
    </source>
</evidence>
<organism evidence="2 3">
    <name type="scientific">Amycolatopsis keratiniphila subsp. keratiniphila</name>
    <dbReference type="NCBI Taxonomy" id="227715"/>
    <lineage>
        <taxon>Bacteria</taxon>
        <taxon>Bacillati</taxon>
        <taxon>Actinomycetota</taxon>
        <taxon>Actinomycetes</taxon>
        <taxon>Pseudonocardiales</taxon>
        <taxon>Pseudonocardiaceae</taxon>
        <taxon>Amycolatopsis</taxon>
        <taxon>Amycolatopsis japonica group</taxon>
    </lineage>
</organism>
<keyword evidence="1" id="KW-1133">Transmembrane helix</keyword>
<feature type="transmembrane region" description="Helical" evidence="1">
    <location>
        <begin position="55"/>
        <end position="73"/>
    </location>
</feature>
<dbReference type="EMBL" id="LQMT02000020">
    <property type="protein sequence ID" value="ONF67827.1"/>
    <property type="molecule type" value="Genomic_DNA"/>
</dbReference>
<accession>A0A1W2LSJ8</accession>
<gene>
    <name evidence="2" type="ORF">AVR91_0220445</name>
</gene>
<feature type="transmembrane region" description="Helical" evidence="1">
    <location>
        <begin position="28"/>
        <end position="49"/>
    </location>
</feature>
<dbReference type="Proteomes" id="UP000076660">
    <property type="component" value="Unassembled WGS sequence"/>
</dbReference>
<evidence type="ECO:0000313" key="2">
    <source>
        <dbReference type="EMBL" id="ONF67827.1"/>
    </source>
</evidence>
<proteinExistence type="predicted"/>
<dbReference type="AlphaFoldDB" id="A0A1W2LSJ8"/>
<name>A0A1W2LSJ8_9PSEU</name>
<comment type="caution">
    <text evidence="2">The sequence shown here is derived from an EMBL/GenBank/DDBJ whole genome shotgun (WGS) entry which is preliminary data.</text>
</comment>
<protein>
    <submittedName>
        <fullName evidence="2">Uncharacterized protein</fullName>
    </submittedName>
</protein>
<sequence length="169" mass="18319">MSGFAGYAPGMVPGDAVMMRLDVVMRRFAMVGFVVFGAGGLVAVVLALFSGSVSGVVFSLLSVAFAGLILIALRRSASSLVISPVGFSVPGVFEVRWTEVTRVRVYQEKRRVGRWMHWWHYRLDWTGSGPEVLLEDGEYVYALGHLGGGARLYAALTRFAPAGVVEFAE</sequence>
<dbReference type="OrthoDB" id="3629977at2"/>
<reference evidence="2 3" key="1">
    <citation type="submission" date="2016-12" db="EMBL/GenBank/DDBJ databases">
        <title>Amycolatopsis keratiniphila subsp. keratiniphila genome sequencing and assembly.</title>
        <authorList>
            <person name="Mayilraj S."/>
            <person name="Kaur N."/>
        </authorList>
    </citation>
    <scope>NUCLEOTIDE SEQUENCE [LARGE SCALE GENOMIC DNA]</scope>
    <source>
        <strain evidence="2 3">DSM 44409</strain>
    </source>
</reference>
<evidence type="ECO:0000313" key="3">
    <source>
        <dbReference type="Proteomes" id="UP000076660"/>
    </source>
</evidence>
<keyword evidence="1" id="KW-0812">Transmembrane</keyword>